<sequence>MQTKDENIETLRGLAILLVVIGHAIGASREYGLKISDDSYYRFAYFSLQYLRLPLFTTIAGFVYALKPVRQGELYKFIVGKGRRILVPFFCVGTLQFIIVSVVPYVHHPTNFSSLWSIYFYPYAQFWFLQALTLMLITIGCVENRIPLNSFCLWALCFAAAFLVNSFPLHVKLFSFTNFLYLFPFFLLGIGLKRFATIFFQWQRIFPLFFIFLMSFTFQQLTWFKVVDFQYFLSYRLNLIEGFSGMICLFYIKSQLKLKWLAYIGNFAYSIFLFHTFFTSGSRIILQQMGVADHFPLFAISVLLGILLPILTEKVLRKNSYTRFFFLGQKFGWQESAHETEKFAR</sequence>
<feature type="transmembrane region" description="Helical" evidence="1">
    <location>
        <begin position="43"/>
        <end position="65"/>
    </location>
</feature>
<evidence type="ECO:0000256" key="1">
    <source>
        <dbReference type="SAM" id="Phobius"/>
    </source>
</evidence>
<accession>A0A0U5JDU4</accession>
<proteinExistence type="predicted"/>
<keyword evidence="4" id="KW-1185">Reference proteome</keyword>
<organism evidence="3 4">
    <name type="scientific">Candidatus Protochlamydia naegleriophila</name>
    <dbReference type="NCBI Taxonomy" id="389348"/>
    <lineage>
        <taxon>Bacteria</taxon>
        <taxon>Pseudomonadati</taxon>
        <taxon>Chlamydiota</taxon>
        <taxon>Chlamydiia</taxon>
        <taxon>Parachlamydiales</taxon>
        <taxon>Parachlamydiaceae</taxon>
        <taxon>Candidatus Protochlamydia</taxon>
    </lineage>
</organism>
<feature type="transmembrane region" description="Helical" evidence="1">
    <location>
        <begin position="85"/>
        <end position="106"/>
    </location>
</feature>
<dbReference type="InterPro" id="IPR002656">
    <property type="entry name" value="Acyl_transf_3_dom"/>
</dbReference>
<feature type="transmembrane region" description="Helical" evidence="1">
    <location>
        <begin position="298"/>
        <end position="316"/>
    </location>
</feature>
<feature type="transmembrane region" description="Helical" evidence="1">
    <location>
        <begin position="260"/>
        <end position="278"/>
    </location>
</feature>
<dbReference type="RefSeq" id="WP_059061109.1">
    <property type="nucleotide sequence ID" value="NZ_LN879502.1"/>
</dbReference>
<dbReference type="PATRIC" id="fig|389348.3.peg.1491"/>
<evidence type="ECO:0000313" key="4">
    <source>
        <dbReference type="Proteomes" id="UP000069902"/>
    </source>
</evidence>
<feature type="transmembrane region" description="Helical" evidence="1">
    <location>
        <begin position="12"/>
        <end position="31"/>
    </location>
</feature>
<feature type="transmembrane region" description="Helical" evidence="1">
    <location>
        <begin position="204"/>
        <end position="223"/>
    </location>
</feature>
<feature type="domain" description="Acyltransferase 3" evidence="2">
    <location>
        <begin position="7"/>
        <end position="311"/>
    </location>
</feature>
<feature type="transmembrane region" description="Helical" evidence="1">
    <location>
        <begin position="235"/>
        <end position="253"/>
    </location>
</feature>
<evidence type="ECO:0000313" key="3">
    <source>
        <dbReference type="EMBL" id="CUI16948.1"/>
    </source>
</evidence>
<feature type="transmembrane region" description="Helical" evidence="1">
    <location>
        <begin position="173"/>
        <end position="192"/>
    </location>
</feature>
<dbReference type="STRING" id="389348.PNK_1331"/>
<dbReference type="Pfam" id="PF01757">
    <property type="entry name" value="Acyl_transf_3"/>
    <property type="match status" value="1"/>
</dbReference>
<dbReference type="AlphaFoldDB" id="A0A0U5JDU4"/>
<gene>
    <name evidence="3" type="ORF">PNK_1331</name>
</gene>
<feature type="transmembrane region" description="Helical" evidence="1">
    <location>
        <begin position="118"/>
        <end position="139"/>
    </location>
</feature>
<protein>
    <submittedName>
        <fullName evidence="3">Conserved hypothetical membrane protein</fullName>
    </submittedName>
</protein>
<dbReference type="InParanoid" id="A0A0U5JDU4"/>
<dbReference type="EMBL" id="LN879502">
    <property type="protein sequence ID" value="CUI16948.1"/>
    <property type="molecule type" value="Genomic_DNA"/>
</dbReference>
<name>A0A0U5JDU4_9BACT</name>
<dbReference type="KEGG" id="pnl:PNK_1331"/>
<keyword evidence="1" id="KW-0472">Membrane</keyword>
<keyword evidence="1" id="KW-1133">Transmembrane helix</keyword>
<dbReference type="GO" id="GO:0016747">
    <property type="term" value="F:acyltransferase activity, transferring groups other than amino-acyl groups"/>
    <property type="evidence" value="ECO:0007669"/>
    <property type="project" value="InterPro"/>
</dbReference>
<feature type="transmembrane region" description="Helical" evidence="1">
    <location>
        <begin position="151"/>
        <end position="167"/>
    </location>
</feature>
<keyword evidence="1" id="KW-0812">Transmembrane</keyword>
<reference evidence="4" key="1">
    <citation type="submission" date="2015-09" db="EMBL/GenBank/DDBJ databases">
        <authorList>
            <person name="Bertelli C."/>
        </authorList>
    </citation>
    <scope>NUCLEOTIDE SEQUENCE [LARGE SCALE GENOMIC DNA]</scope>
    <source>
        <strain evidence="4">KNic</strain>
    </source>
</reference>
<evidence type="ECO:0000259" key="2">
    <source>
        <dbReference type="Pfam" id="PF01757"/>
    </source>
</evidence>
<dbReference type="Proteomes" id="UP000069902">
    <property type="component" value="Chromosome cPNK"/>
</dbReference>